<evidence type="ECO:0000313" key="3">
    <source>
        <dbReference type="Proteomes" id="UP001153269"/>
    </source>
</evidence>
<keyword evidence="3" id="KW-1185">Reference proteome</keyword>
<feature type="compositionally biased region" description="Basic and acidic residues" evidence="1">
    <location>
        <begin position="29"/>
        <end position="39"/>
    </location>
</feature>
<dbReference type="AlphaFoldDB" id="A0A9N7YFL7"/>
<evidence type="ECO:0000256" key="1">
    <source>
        <dbReference type="SAM" id="MobiDB-lite"/>
    </source>
</evidence>
<reference evidence="2" key="1">
    <citation type="submission" date="2020-03" db="EMBL/GenBank/DDBJ databases">
        <authorList>
            <person name="Weist P."/>
        </authorList>
    </citation>
    <scope>NUCLEOTIDE SEQUENCE</scope>
</reference>
<comment type="caution">
    <text evidence="2">The sequence shown here is derived from an EMBL/GenBank/DDBJ whole genome shotgun (WGS) entry which is preliminary data.</text>
</comment>
<dbReference type="EMBL" id="CADEAL010000752">
    <property type="protein sequence ID" value="CAB1424757.1"/>
    <property type="molecule type" value="Genomic_DNA"/>
</dbReference>
<dbReference type="Proteomes" id="UP001153269">
    <property type="component" value="Unassembled WGS sequence"/>
</dbReference>
<feature type="region of interest" description="Disordered" evidence="1">
    <location>
        <begin position="1"/>
        <end position="20"/>
    </location>
</feature>
<proteinExistence type="predicted"/>
<sequence>MRRYDSSARFERVEAEEEEGRLLCRRKKGESEAGAREGGTDLQSTQDLNSLLSSSSSSRLSSRLSSSGGGGGGVGSSTGLQWAVLTRCTRSRSLSELQRGGTKRIQKLTCEQEARVVLLVDYRGFSVLPLEPLCGFTPTCRLSLRLHAVSQGRQLLETSDQCRLGGVHTHIAAGAGAQRRQASVDSPGDRHIHQHQPGNNMEFKGCG</sequence>
<name>A0A9N7YFL7_PLEPL</name>
<feature type="region of interest" description="Disordered" evidence="1">
    <location>
        <begin position="25"/>
        <end position="75"/>
    </location>
</feature>
<feature type="compositionally biased region" description="Basic and acidic residues" evidence="1">
    <location>
        <begin position="1"/>
        <end position="13"/>
    </location>
</feature>
<accession>A0A9N7YFL7</accession>
<gene>
    <name evidence="2" type="ORF">PLEPLA_LOCUS12685</name>
</gene>
<organism evidence="2 3">
    <name type="scientific">Pleuronectes platessa</name>
    <name type="common">European plaice</name>
    <dbReference type="NCBI Taxonomy" id="8262"/>
    <lineage>
        <taxon>Eukaryota</taxon>
        <taxon>Metazoa</taxon>
        <taxon>Chordata</taxon>
        <taxon>Craniata</taxon>
        <taxon>Vertebrata</taxon>
        <taxon>Euteleostomi</taxon>
        <taxon>Actinopterygii</taxon>
        <taxon>Neopterygii</taxon>
        <taxon>Teleostei</taxon>
        <taxon>Neoteleostei</taxon>
        <taxon>Acanthomorphata</taxon>
        <taxon>Carangaria</taxon>
        <taxon>Pleuronectiformes</taxon>
        <taxon>Pleuronectoidei</taxon>
        <taxon>Pleuronectidae</taxon>
        <taxon>Pleuronectes</taxon>
    </lineage>
</organism>
<evidence type="ECO:0000313" key="2">
    <source>
        <dbReference type="EMBL" id="CAB1424757.1"/>
    </source>
</evidence>
<feature type="compositionally biased region" description="Low complexity" evidence="1">
    <location>
        <begin position="50"/>
        <end position="66"/>
    </location>
</feature>
<protein>
    <submittedName>
        <fullName evidence="2">Uncharacterized protein</fullName>
    </submittedName>
</protein>
<feature type="region of interest" description="Disordered" evidence="1">
    <location>
        <begin position="175"/>
        <end position="207"/>
    </location>
</feature>